<dbReference type="RefSeq" id="WP_163201671.1">
    <property type="nucleotide sequence ID" value="NZ_JAAGWG010000001.1"/>
</dbReference>
<name>A0A6L9VWU4_9ACTN</name>
<feature type="coiled-coil region" evidence="1">
    <location>
        <begin position="103"/>
        <end position="134"/>
    </location>
</feature>
<protein>
    <submittedName>
        <fullName evidence="2">Uncharacterized protein</fullName>
    </submittedName>
</protein>
<dbReference type="AlphaFoldDB" id="A0A6L9VWU4"/>
<evidence type="ECO:0000256" key="1">
    <source>
        <dbReference type="SAM" id="Coils"/>
    </source>
</evidence>
<organism evidence="2 3">
    <name type="scientific">Blastococcus saxobsidens</name>
    <dbReference type="NCBI Taxonomy" id="138336"/>
    <lineage>
        <taxon>Bacteria</taxon>
        <taxon>Bacillati</taxon>
        <taxon>Actinomycetota</taxon>
        <taxon>Actinomycetes</taxon>
        <taxon>Geodermatophilales</taxon>
        <taxon>Geodermatophilaceae</taxon>
        <taxon>Blastococcus</taxon>
    </lineage>
</organism>
<gene>
    <name evidence="2" type="ORF">GCU60_00445</name>
</gene>
<accession>A0A6L9VWU4</accession>
<reference evidence="2 3" key="1">
    <citation type="submission" date="2019-12" db="EMBL/GenBank/DDBJ databases">
        <title>the WGS of Blastococcus saxobsidens 67B17.</title>
        <authorList>
            <person name="Jiang Z."/>
        </authorList>
    </citation>
    <scope>NUCLEOTIDE SEQUENCE [LARGE SCALE GENOMIC DNA]</scope>
    <source>
        <strain evidence="2 3">67B17</strain>
    </source>
</reference>
<sequence length="265" mass="29688">MPCPSCGATDARTQILPGYWRCDALVPAGQPVAVGVAPSPIATVTERRCGKVYVQSSDDRIGSARCRCGDPAVGECTECSRMVCADHSDLWQGWRVCDRDLALARVRARSAAAAEERRREEEAAAAEAERLRQRTTLLELADEDAVWILYTRDAKRTQQEIRSAVHVLRGLRATDFTDVCLYLLPYARELQKQRNGLTSLSGWLFTGSGYHGRSWFLTRKGEWHRSATAGTEQGHTWKKVRFDDVEKRAVIDEMSWQQSLDSGLI</sequence>
<proteinExistence type="predicted"/>
<evidence type="ECO:0000313" key="3">
    <source>
        <dbReference type="Proteomes" id="UP000479241"/>
    </source>
</evidence>
<comment type="caution">
    <text evidence="2">The sequence shown here is derived from an EMBL/GenBank/DDBJ whole genome shotgun (WGS) entry which is preliminary data.</text>
</comment>
<evidence type="ECO:0000313" key="2">
    <source>
        <dbReference type="EMBL" id="NEK84245.1"/>
    </source>
</evidence>
<dbReference type="EMBL" id="JAAGWG010000001">
    <property type="protein sequence ID" value="NEK84245.1"/>
    <property type="molecule type" value="Genomic_DNA"/>
</dbReference>
<keyword evidence="1" id="KW-0175">Coiled coil</keyword>
<dbReference type="Proteomes" id="UP000479241">
    <property type="component" value="Unassembled WGS sequence"/>
</dbReference>